<dbReference type="GO" id="GO:0003729">
    <property type="term" value="F:mRNA binding"/>
    <property type="evidence" value="ECO:0007669"/>
    <property type="project" value="TreeGrafter"/>
</dbReference>
<feature type="compositionally biased region" description="Low complexity" evidence="3">
    <location>
        <begin position="137"/>
        <end position="150"/>
    </location>
</feature>
<dbReference type="GO" id="GO:0031124">
    <property type="term" value="P:mRNA 3'-end processing"/>
    <property type="evidence" value="ECO:0007669"/>
    <property type="project" value="InterPro"/>
</dbReference>
<feature type="domain" description="Cleavage stimulation factor subunit 2 hinge" evidence="5">
    <location>
        <begin position="1"/>
        <end position="44"/>
    </location>
</feature>
<keyword evidence="2" id="KW-0539">Nucleus</keyword>
<dbReference type="OMA" id="HIPEAPH"/>
<dbReference type="eggNOG" id="KOG0108">
    <property type="taxonomic scope" value="Eukaryota"/>
</dbReference>
<dbReference type="RefSeq" id="XP_001837665.1">
    <property type="nucleotide sequence ID" value="XM_001837613.2"/>
</dbReference>
<dbReference type="VEuPathDB" id="FungiDB:CC1G_08678"/>
<evidence type="ECO:0008006" key="8">
    <source>
        <dbReference type="Google" id="ProtNLM"/>
    </source>
</evidence>
<comment type="subcellular location">
    <subcellularLocation>
        <location evidence="1">Nucleus</location>
    </subcellularLocation>
</comment>
<feature type="compositionally biased region" description="Pro residues" evidence="3">
    <location>
        <begin position="70"/>
        <end position="113"/>
    </location>
</feature>
<evidence type="ECO:0000256" key="3">
    <source>
        <dbReference type="SAM" id="MobiDB-lite"/>
    </source>
</evidence>
<accession>A8NZF3</accession>
<evidence type="ECO:0000259" key="5">
    <source>
        <dbReference type="Pfam" id="PF14327"/>
    </source>
</evidence>
<reference evidence="6 7" key="1">
    <citation type="journal article" date="2010" name="Proc. Natl. Acad. Sci. U.S.A.">
        <title>Insights into evolution of multicellular fungi from the assembled chromosomes of the mushroom Coprinopsis cinerea (Coprinus cinereus).</title>
        <authorList>
            <person name="Stajich J.E."/>
            <person name="Wilke S.K."/>
            <person name="Ahren D."/>
            <person name="Au C.H."/>
            <person name="Birren B.W."/>
            <person name="Borodovsky M."/>
            <person name="Burns C."/>
            <person name="Canback B."/>
            <person name="Casselton L.A."/>
            <person name="Cheng C.K."/>
            <person name="Deng J."/>
            <person name="Dietrich F.S."/>
            <person name="Fargo D.C."/>
            <person name="Farman M.L."/>
            <person name="Gathman A.C."/>
            <person name="Goldberg J."/>
            <person name="Guigo R."/>
            <person name="Hoegger P.J."/>
            <person name="Hooker J.B."/>
            <person name="Huggins A."/>
            <person name="James T.Y."/>
            <person name="Kamada T."/>
            <person name="Kilaru S."/>
            <person name="Kodira C."/>
            <person name="Kues U."/>
            <person name="Kupfer D."/>
            <person name="Kwan H.S."/>
            <person name="Lomsadze A."/>
            <person name="Li W."/>
            <person name="Lilly W.W."/>
            <person name="Ma L.J."/>
            <person name="Mackey A.J."/>
            <person name="Manning G."/>
            <person name="Martin F."/>
            <person name="Muraguchi H."/>
            <person name="Natvig D.O."/>
            <person name="Palmerini H."/>
            <person name="Ramesh M.A."/>
            <person name="Rehmeyer C.J."/>
            <person name="Roe B.A."/>
            <person name="Shenoy N."/>
            <person name="Stanke M."/>
            <person name="Ter-Hovhannisyan V."/>
            <person name="Tunlid A."/>
            <person name="Velagapudi R."/>
            <person name="Vision T.J."/>
            <person name="Zeng Q."/>
            <person name="Zolan M.E."/>
            <person name="Pukkila P.J."/>
        </authorList>
    </citation>
    <scope>NUCLEOTIDE SEQUENCE [LARGE SCALE GENOMIC DNA]</scope>
    <source>
        <strain evidence="7">Okayama-7 / 130 / ATCC MYA-4618 / FGSC 9003</strain>
    </source>
</reference>
<dbReference type="OrthoDB" id="272703at2759"/>
<organism evidence="6 7">
    <name type="scientific">Coprinopsis cinerea (strain Okayama-7 / 130 / ATCC MYA-4618 / FGSC 9003)</name>
    <name type="common">Inky cap fungus</name>
    <name type="synonym">Hormographiella aspergillata</name>
    <dbReference type="NCBI Taxonomy" id="240176"/>
    <lineage>
        <taxon>Eukaryota</taxon>
        <taxon>Fungi</taxon>
        <taxon>Dikarya</taxon>
        <taxon>Basidiomycota</taxon>
        <taxon>Agaricomycotina</taxon>
        <taxon>Agaricomycetes</taxon>
        <taxon>Agaricomycetidae</taxon>
        <taxon>Agaricales</taxon>
        <taxon>Agaricineae</taxon>
        <taxon>Psathyrellaceae</taxon>
        <taxon>Coprinopsis</taxon>
    </lineage>
</organism>
<dbReference type="PANTHER" id="PTHR45735:SF2">
    <property type="entry name" value="CLEAVAGE STIMULATION FACTOR SUBUNIT 2"/>
    <property type="match status" value="1"/>
</dbReference>
<protein>
    <recommendedName>
        <fullName evidence="8">Cleavage stimulation factor subunit 2 hinge domain-containing protein</fullName>
    </recommendedName>
</protein>
<dbReference type="InterPro" id="IPR025742">
    <property type="entry name" value="CSTF2_hinge"/>
</dbReference>
<dbReference type="EMBL" id="AACS02000006">
    <property type="protein sequence ID" value="EAU84137.1"/>
    <property type="molecule type" value="Genomic_DNA"/>
</dbReference>
<feature type="region of interest" description="Disordered" evidence="3">
    <location>
        <begin position="50"/>
        <end position="113"/>
    </location>
</feature>
<feature type="region of interest" description="Disordered" evidence="3">
    <location>
        <begin position="127"/>
        <end position="150"/>
    </location>
</feature>
<dbReference type="Gene3D" id="1.25.40.630">
    <property type="match status" value="1"/>
</dbReference>
<dbReference type="Proteomes" id="UP000001861">
    <property type="component" value="Unassembled WGS sequence"/>
</dbReference>
<proteinExistence type="predicted"/>
<feature type="domain" description="Transcription termination and cleavage factor C-terminal" evidence="4">
    <location>
        <begin position="163"/>
        <end position="201"/>
    </location>
</feature>
<evidence type="ECO:0000313" key="7">
    <source>
        <dbReference type="Proteomes" id="UP000001861"/>
    </source>
</evidence>
<feature type="compositionally biased region" description="Low complexity" evidence="3">
    <location>
        <begin position="58"/>
        <end position="69"/>
    </location>
</feature>
<dbReference type="AlphaFoldDB" id="A8NZF3"/>
<dbReference type="Pfam" id="PF14304">
    <property type="entry name" value="CSTF_C"/>
    <property type="match status" value="1"/>
</dbReference>
<evidence type="ECO:0000313" key="6">
    <source>
        <dbReference type="EMBL" id="EAU84137.1"/>
    </source>
</evidence>
<dbReference type="GeneID" id="6014227"/>
<dbReference type="STRING" id="240176.A8NZF3"/>
<sequence>MKSFTIAHPEQAKQLFQKQPQLSYALFQALLLNNILPPETIYKMHAGTSAGSGPSNVAGAPPGSAALAPTPAPHARPPPHIPAQHPPPFAPQHPVPPFPPTGQQPQSMAPPPVAGYAAAPGYYRGTPVQPQAPVPPAAAAAPPATTAPAAQPANVAAAAAGIDDSQRDMLMYVLNMSQEAINALPEQQRASIMQLRNQFMPGVAPPS</sequence>
<evidence type="ECO:0000256" key="1">
    <source>
        <dbReference type="ARBA" id="ARBA00004123"/>
    </source>
</evidence>
<dbReference type="InterPro" id="IPR026896">
    <property type="entry name" value="CSTF_C"/>
</dbReference>
<dbReference type="GO" id="GO:0005847">
    <property type="term" value="C:mRNA cleavage and polyadenylation specificity factor complex"/>
    <property type="evidence" value="ECO:0007669"/>
    <property type="project" value="TreeGrafter"/>
</dbReference>
<dbReference type="KEGG" id="cci:CC1G_08678"/>
<name>A8NZF3_COPC7</name>
<dbReference type="PANTHER" id="PTHR45735">
    <property type="entry name" value="CLEAVAGE STIMULATION FACTOR SUBUNIT 2"/>
    <property type="match status" value="1"/>
</dbReference>
<dbReference type="Gene3D" id="1.10.20.70">
    <property type="entry name" value="Transcription termination and cleavage factor, C-terminal domain"/>
    <property type="match status" value="1"/>
</dbReference>
<dbReference type="InParanoid" id="A8NZF3"/>
<dbReference type="InterPro" id="IPR038192">
    <property type="entry name" value="CSTF_C_sf"/>
</dbReference>
<evidence type="ECO:0000259" key="4">
    <source>
        <dbReference type="Pfam" id="PF14304"/>
    </source>
</evidence>
<dbReference type="Pfam" id="PF14327">
    <property type="entry name" value="CSTF2_hinge"/>
    <property type="match status" value="1"/>
</dbReference>
<gene>
    <name evidence="6" type="ORF">CC1G_08678</name>
</gene>
<evidence type="ECO:0000256" key="2">
    <source>
        <dbReference type="ARBA" id="ARBA00023242"/>
    </source>
</evidence>
<keyword evidence="7" id="KW-1185">Reference proteome</keyword>
<comment type="caution">
    <text evidence="6">The sequence shown here is derived from an EMBL/GenBank/DDBJ whole genome shotgun (WGS) entry which is preliminary data.</text>
</comment>